<feature type="region of interest" description="Disordered" evidence="1">
    <location>
        <begin position="253"/>
        <end position="277"/>
    </location>
</feature>
<feature type="compositionally biased region" description="Polar residues" evidence="1">
    <location>
        <begin position="141"/>
        <end position="163"/>
    </location>
</feature>
<keyword evidence="3" id="KW-1185">Reference proteome</keyword>
<gene>
    <name evidence="2" type="ORF">KI387_039854</name>
</gene>
<dbReference type="Proteomes" id="UP000824469">
    <property type="component" value="Unassembled WGS sequence"/>
</dbReference>
<protein>
    <submittedName>
        <fullName evidence="2">Uncharacterized protein</fullName>
    </submittedName>
</protein>
<evidence type="ECO:0000313" key="2">
    <source>
        <dbReference type="EMBL" id="KAH9296266.1"/>
    </source>
</evidence>
<feature type="non-terminal residue" evidence="2">
    <location>
        <position position="300"/>
    </location>
</feature>
<comment type="caution">
    <text evidence="2">The sequence shown here is derived from an EMBL/GenBank/DDBJ whole genome shotgun (WGS) entry which is preliminary data.</text>
</comment>
<evidence type="ECO:0000313" key="3">
    <source>
        <dbReference type="Proteomes" id="UP000824469"/>
    </source>
</evidence>
<organism evidence="2 3">
    <name type="scientific">Taxus chinensis</name>
    <name type="common">Chinese yew</name>
    <name type="synonym">Taxus wallichiana var. chinensis</name>
    <dbReference type="NCBI Taxonomy" id="29808"/>
    <lineage>
        <taxon>Eukaryota</taxon>
        <taxon>Viridiplantae</taxon>
        <taxon>Streptophyta</taxon>
        <taxon>Embryophyta</taxon>
        <taxon>Tracheophyta</taxon>
        <taxon>Spermatophyta</taxon>
        <taxon>Pinopsida</taxon>
        <taxon>Pinidae</taxon>
        <taxon>Conifers II</taxon>
        <taxon>Cupressales</taxon>
        <taxon>Taxaceae</taxon>
        <taxon>Taxus</taxon>
    </lineage>
</organism>
<reference evidence="2 3" key="1">
    <citation type="journal article" date="2021" name="Nat. Plants">
        <title>The Taxus genome provides insights into paclitaxel biosynthesis.</title>
        <authorList>
            <person name="Xiong X."/>
            <person name="Gou J."/>
            <person name="Liao Q."/>
            <person name="Li Y."/>
            <person name="Zhou Q."/>
            <person name="Bi G."/>
            <person name="Li C."/>
            <person name="Du R."/>
            <person name="Wang X."/>
            <person name="Sun T."/>
            <person name="Guo L."/>
            <person name="Liang H."/>
            <person name="Lu P."/>
            <person name="Wu Y."/>
            <person name="Zhang Z."/>
            <person name="Ro D.K."/>
            <person name="Shang Y."/>
            <person name="Huang S."/>
            <person name="Yan J."/>
        </authorList>
    </citation>
    <scope>NUCLEOTIDE SEQUENCE [LARGE SCALE GENOMIC DNA]</scope>
    <source>
        <strain evidence="2">Ta-2019</strain>
    </source>
</reference>
<sequence length="300" mass="34273">MKVSMTHRSEKQARERGTKWWRACRRKERKRGGWVEEEKAKLKLKANILMSPRKGHYSGIRASIFPSLRVFMQVGDKGYICYQRREKKKSDQLVEELSMAHQGSQEAKIDRLIEGQVRLVDTMDLLALTLQKFHEPRLQNGKGSSSGVNTSQQPQGSTCGSTTRPTFILREEAILDGYKAFNRLAGIFRTTYRKQDNDVYGSCKSYEGASYMSTRLQEWPFLSRGIIKHKLQHRTFPNDGICIGHCVRKPHATSDEKSSTEAPLNSDSEVKKTSDKKFKEQEVRKGQFIALLTGAITIII</sequence>
<proteinExistence type="predicted"/>
<feature type="compositionally biased region" description="Basic and acidic residues" evidence="1">
    <location>
        <begin position="268"/>
        <end position="277"/>
    </location>
</feature>
<dbReference type="EMBL" id="JAHRHJ020000011">
    <property type="protein sequence ID" value="KAH9296266.1"/>
    <property type="molecule type" value="Genomic_DNA"/>
</dbReference>
<dbReference type="AlphaFoldDB" id="A0AA38CBH7"/>
<evidence type="ECO:0000256" key="1">
    <source>
        <dbReference type="SAM" id="MobiDB-lite"/>
    </source>
</evidence>
<feature type="region of interest" description="Disordered" evidence="1">
    <location>
        <begin position="137"/>
        <end position="163"/>
    </location>
</feature>
<name>A0AA38CBH7_TAXCH</name>
<accession>A0AA38CBH7</accession>